<dbReference type="InterPro" id="IPR036045">
    <property type="entry name" value="Sec1-like_sf"/>
</dbReference>
<dbReference type="OMA" id="PFTRPHT"/>
<organism evidence="3 4">
    <name type="scientific">Arthroderma benhamiae (strain ATCC MYA-4681 / CBS 112371)</name>
    <name type="common">Trichophyton mentagrophytes</name>
    <dbReference type="NCBI Taxonomy" id="663331"/>
    <lineage>
        <taxon>Eukaryota</taxon>
        <taxon>Fungi</taxon>
        <taxon>Dikarya</taxon>
        <taxon>Ascomycota</taxon>
        <taxon>Pezizomycotina</taxon>
        <taxon>Eurotiomycetes</taxon>
        <taxon>Eurotiomycetidae</taxon>
        <taxon>Onygenales</taxon>
        <taxon>Arthrodermataceae</taxon>
        <taxon>Trichophyton</taxon>
    </lineage>
</organism>
<dbReference type="STRING" id="663331.D4B5Y9"/>
<name>D4B5Y9_ARTBC</name>
<reference evidence="4" key="1">
    <citation type="journal article" date="2011" name="Genome Biol.">
        <title>Comparative and functional genomics provide insights into the pathogenicity of dermatophytic fungi.</title>
        <authorList>
            <person name="Burmester A."/>
            <person name="Shelest E."/>
            <person name="Gloeckner G."/>
            <person name="Heddergott C."/>
            <person name="Schindler S."/>
            <person name="Staib P."/>
            <person name="Heidel A."/>
            <person name="Felder M."/>
            <person name="Petzold A."/>
            <person name="Szafranski K."/>
            <person name="Feuermann M."/>
            <person name="Pedruzzi I."/>
            <person name="Priebe S."/>
            <person name="Groth M."/>
            <person name="Winkler R."/>
            <person name="Li W."/>
            <person name="Kniemeyer O."/>
            <person name="Schroeckh V."/>
            <person name="Hertweck C."/>
            <person name="Hube B."/>
            <person name="White T.C."/>
            <person name="Platzer M."/>
            <person name="Guthke R."/>
            <person name="Heitman J."/>
            <person name="Woestemeyer J."/>
            <person name="Zipfel P.F."/>
            <person name="Monod M."/>
            <person name="Brakhage A.A."/>
        </authorList>
    </citation>
    <scope>NUCLEOTIDE SEQUENCE [LARGE SCALE GENOMIC DNA]</scope>
    <source>
        <strain evidence="4">ATCC MYA-4681 / CBS 112371</strain>
    </source>
</reference>
<dbReference type="EMBL" id="ABSU01000050">
    <property type="protein sequence ID" value="EFE29325.1"/>
    <property type="molecule type" value="Genomic_DNA"/>
</dbReference>
<dbReference type="RefSeq" id="XP_003009970.1">
    <property type="nucleotide sequence ID" value="XM_003009924.1"/>
</dbReference>
<dbReference type="PIRSF" id="PIRSF005715">
    <property type="entry name" value="VPS45_Sec1"/>
    <property type="match status" value="1"/>
</dbReference>
<dbReference type="Gene3D" id="3.40.50.2060">
    <property type="match status" value="1"/>
</dbReference>
<accession>D4B5Y9</accession>
<comment type="similarity">
    <text evidence="1">Belongs to the STXBP/unc-18/SEC1 family.</text>
</comment>
<proteinExistence type="inferred from homology"/>
<dbReference type="Gene3D" id="1.25.40.60">
    <property type="match status" value="1"/>
</dbReference>
<gene>
    <name evidence="3" type="ORF">ARB_03896</name>
</gene>
<dbReference type="AlphaFoldDB" id="D4B5Y9"/>
<dbReference type="GO" id="GO:0016192">
    <property type="term" value="P:vesicle-mediated transport"/>
    <property type="evidence" value="ECO:0007669"/>
    <property type="project" value="InterPro"/>
</dbReference>
<dbReference type="InterPro" id="IPR043154">
    <property type="entry name" value="Sec-1-like_dom1"/>
</dbReference>
<feature type="region of interest" description="Disordered" evidence="2">
    <location>
        <begin position="623"/>
        <end position="710"/>
    </location>
</feature>
<dbReference type="InterPro" id="IPR001619">
    <property type="entry name" value="Sec1-like"/>
</dbReference>
<dbReference type="Gene3D" id="3.90.830.10">
    <property type="entry name" value="Syntaxin Binding Protein 1, Chain A, domain 2"/>
    <property type="match status" value="1"/>
</dbReference>
<evidence type="ECO:0000313" key="3">
    <source>
        <dbReference type="EMBL" id="EFE29325.1"/>
    </source>
</evidence>
<dbReference type="Proteomes" id="UP000008866">
    <property type="component" value="Unassembled WGS sequence"/>
</dbReference>
<dbReference type="eggNOG" id="KOG1300">
    <property type="taxonomic scope" value="Eukaryota"/>
</dbReference>
<evidence type="ECO:0000256" key="1">
    <source>
        <dbReference type="ARBA" id="ARBA00009884"/>
    </source>
</evidence>
<dbReference type="PANTHER" id="PTHR11679">
    <property type="entry name" value="VESICLE PROTEIN SORTING-ASSOCIATED"/>
    <property type="match status" value="1"/>
</dbReference>
<dbReference type="Gene3D" id="3.40.50.1910">
    <property type="match status" value="1"/>
</dbReference>
<dbReference type="GeneID" id="9525315"/>
<feature type="compositionally biased region" description="Polar residues" evidence="2">
    <location>
        <begin position="485"/>
        <end position="494"/>
    </location>
</feature>
<evidence type="ECO:0000313" key="4">
    <source>
        <dbReference type="Proteomes" id="UP000008866"/>
    </source>
</evidence>
<feature type="region of interest" description="Disordered" evidence="2">
    <location>
        <begin position="472"/>
        <end position="498"/>
    </location>
</feature>
<dbReference type="InterPro" id="IPR043127">
    <property type="entry name" value="Sec-1-like_dom3a"/>
</dbReference>
<keyword evidence="4" id="KW-1185">Reference proteome</keyword>
<dbReference type="SUPFAM" id="SSF56815">
    <property type="entry name" value="Sec1/munc18-like (SM) proteins"/>
    <property type="match status" value="1"/>
</dbReference>
<feature type="compositionally biased region" description="Polar residues" evidence="2">
    <location>
        <begin position="674"/>
        <end position="683"/>
    </location>
</feature>
<dbReference type="InterPro" id="IPR027482">
    <property type="entry name" value="Sec1-like_dom2"/>
</dbReference>
<protein>
    <recommendedName>
        <fullName evidence="5">Sec1 family superfamily</fullName>
    </recommendedName>
</protein>
<sequence length="710" mass="80775">MDASLIEVQRQAILDTVRHAGGREWKVLVVDEGSKRLIDNAVKEDDILNENVTNIEQIEHRRPMNKETDALYILSALPHIVDCVMADLERRRYRKYFLVWTSSIRSIADAIPILDLDPSMRSRINGFSAARELIANMHVMNISFFPRESRLAIFRDPWSFLTLFHPACNNLVRSHLIELAQKIVSVCVSLNEYPLIRYFRPKDASHEASVLCAHLARFVQDELDEYAKHRRDYPVPTPRPRGVLFITDRTMDLAAPLVHEFTYQAMAHDLLPIKEGDRLTYRTVLNQGQETEETRDMEITEGDKIWVNSRHLHMKDLLGKLAEDFKKFRAQNPQFADSDLPASVNTVKDMLAGLSDFQEGKNAYTLHLNMAQETMRLFQERNLADVAAVEQCLATGVDEDFKKPKNIAEQLVRLLDDDAVGPSERLRLILLYLYYRGGLLAGDIKKLLAHSQLPPQDGEAIYNLGLLGARVEKPLKDPKPPRQPLFSQKLPQQPQEEDVSISRFETNVKLMLQEQIKGTLDNTIFPYTRPYLEDESTPHDQVAQSSLRSAKPTWARTRPVAGDPRQRIIVFIAGGATYSEARSCYEISQQTNKDVFLASSHMLTPGLYLRQIRDLSVDKRRLDLPSERPKPQAPAHLFERDPSPKPKPPAPPITGMASMNLSNGPEAIKRKPTNETSSATQVETPPPSSGKLAKKEKEKSKEKKKRGFFK</sequence>
<evidence type="ECO:0008006" key="5">
    <source>
        <dbReference type="Google" id="ProtNLM"/>
    </source>
</evidence>
<evidence type="ECO:0000256" key="2">
    <source>
        <dbReference type="SAM" id="MobiDB-lite"/>
    </source>
</evidence>
<comment type="caution">
    <text evidence="3">The sequence shown here is derived from an EMBL/GenBank/DDBJ whole genome shotgun (WGS) entry which is preliminary data.</text>
</comment>
<dbReference type="HOGENOM" id="CLU_009210_1_0_1"/>
<dbReference type="Pfam" id="PF00995">
    <property type="entry name" value="Sec1"/>
    <property type="match status" value="1"/>
</dbReference>
<dbReference type="KEGG" id="abe:ARB_03896"/>